<comment type="caution">
    <text evidence="2">The sequence shown here is derived from an EMBL/GenBank/DDBJ whole genome shotgun (WGS) entry which is preliminary data.</text>
</comment>
<dbReference type="Proteomes" id="UP001347796">
    <property type="component" value="Unassembled WGS sequence"/>
</dbReference>
<evidence type="ECO:0008006" key="4">
    <source>
        <dbReference type="Google" id="ProtNLM"/>
    </source>
</evidence>
<reference evidence="2 3" key="1">
    <citation type="submission" date="2024-01" db="EMBL/GenBank/DDBJ databases">
        <title>The genome of the rayed Mediterranean limpet Patella caerulea (Linnaeus, 1758).</title>
        <authorList>
            <person name="Anh-Thu Weber A."/>
            <person name="Halstead-Nussloch G."/>
        </authorList>
    </citation>
    <scope>NUCLEOTIDE SEQUENCE [LARGE SCALE GENOMIC DNA]</scope>
    <source>
        <strain evidence="2">AATW-2023a</strain>
        <tissue evidence="2">Whole specimen</tissue>
    </source>
</reference>
<name>A0AAN8G641_PATCE</name>
<feature type="compositionally biased region" description="Basic and acidic residues" evidence="1">
    <location>
        <begin position="150"/>
        <end position="160"/>
    </location>
</feature>
<evidence type="ECO:0000313" key="3">
    <source>
        <dbReference type="Proteomes" id="UP001347796"/>
    </source>
</evidence>
<proteinExistence type="predicted"/>
<dbReference type="InterPro" id="IPR038948">
    <property type="entry name" value="POLR1D-like"/>
</dbReference>
<keyword evidence="3" id="KW-1185">Reference proteome</keyword>
<evidence type="ECO:0000256" key="1">
    <source>
        <dbReference type="SAM" id="MobiDB-lite"/>
    </source>
</evidence>
<gene>
    <name evidence="2" type="ORF">SNE40_021059</name>
</gene>
<feature type="compositionally biased region" description="Basic and acidic residues" evidence="1">
    <location>
        <begin position="67"/>
        <end position="114"/>
    </location>
</feature>
<sequence length="187" mass="22133">MDDDALEQQALDEILKETKKSAERAKEMGALGWTKCPLPSTNKTFLKNMLVSTLRNINSPKSRNRARGRENFDHRDYHDTRERRYSDRHDDRRDKHDSYNKRENKSSRDRDSSRISKKHKKVKKSKKEGKSEKHKSKHSKSKKSKKSKDKNKIKDGSKDEKKMCCDSCLFNLNKYRSNSILYTELYC</sequence>
<dbReference type="AlphaFoldDB" id="A0AAN8G641"/>
<feature type="compositionally biased region" description="Basic residues" evidence="1">
    <location>
        <begin position="115"/>
        <end position="149"/>
    </location>
</feature>
<dbReference type="PANTHER" id="PTHR34769:SF1">
    <property type="entry name" value="RNA POLYMERASE I AND III SUBUNIT D"/>
    <property type="match status" value="1"/>
</dbReference>
<dbReference type="EMBL" id="JAZGQO010000016">
    <property type="protein sequence ID" value="KAK6168548.1"/>
    <property type="molecule type" value="Genomic_DNA"/>
</dbReference>
<dbReference type="PANTHER" id="PTHR34769">
    <property type="entry name" value="RCG42593, ISOFORM CRA_A"/>
    <property type="match status" value="1"/>
</dbReference>
<evidence type="ECO:0000313" key="2">
    <source>
        <dbReference type="EMBL" id="KAK6168548.1"/>
    </source>
</evidence>
<organism evidence="2 3">
    <name type="scientific">Patella caerulea</name>
    <name type="common">Rayed Mediterranean limpet</name>
    <dbReference type="NCBI Taxonomy" id="87958"/>
    <lineage>
        <taxon>Eukaryota</taxon>
        <taxon>Metazoa</taxon>
        <taxon>Spiralia</taxon>
        <taxon>Lophotrochozoa</taxon>
        <taxon>Mollusca</taxon>
        <taxon>Gastropoda</taxon>
        <taxon>Patellogastropoda</taxon>
        <taxon>Patelloidea</taxon>
        <taxon>Patellidae</taxon>
        <taxon>Patella</taxon>
    </lineage>
</organism>
<protein>
    <recommendedName>
        <fullName evidence="4">Protein POLR1D</fullName>
    </recommendedName>
</protein>
<accession>A0AAN8G641</accession>
<feature type="region of interest" description="Disordered" evidence="1">
    <location>
        <begin position="54"/>
        <end position="160"/>
    </location>
</feature>